<dbReference type="EMBL" id="MBFU01000325">
    <property type="protein sequence ID" value="PWA00598.1"/>
    <property type="molecule type" value="Genomic_DNA"/>
</dbReference>
<dbReference type="PANTHER" id="PTHR12879">
    <property type="entry name" value="SPHINGOLIPID DELTA 4 DESATURASE/C-4 HYDROXYLASE PROTEIN DES2"/>
    <property type="match status" value="1"/>
</dbReference>
<feature type="domain" description="Sphingolipid delta4-desaturase N-terminal" evidence="2">
    <location>
        <begin position="37"/>
        <end position="71"/>
    </location>
</feature>
<organism evidence="3 4">
    <name type="scientific">Smittium angustum</name>
    <dbReference type="NCBI Taxonomy" id="133377"/>
    <lineage>
        <taxon>Eukaryota</taxon>
        <taxon>Fungi</taxon>
        <taxon>Fungi incertae sedis</taxon>
        <taxon>Zoopagomycota</taxon>
        <taxon>Kickxellomycotina</taxon>
        <taxon>Harpellomycetes</taxon>
        <taxon>Harpellales</taxon>
        <taxon>Legeriomycetaceae</taxon>
        <taxon>Smittium</taxon>
    </lineage>
</organism>
<evidence type="ECO:0000313" key="4">
    <source>
        <dbReference type="Proteomes" id="UP000245591"/>
    </source>
</evidence>
<dbReference type="Proteomes" id="UP000245591">
    <property type="component" value="Unassembled WGS sequence"/>
</dbReference>
<dbReference type="PANTHER" id="PTHR12879:SF8">
    <property type="entry name" value="SPHINGOLIPID DELTA(4)-DESATURASE DES1"/>
    <property type="match status" value="1"/>
</dbReference>
<feature type="transmembrane region" description="Helical" evidence="1">
    <location>
        <begin position="97"/>
        <end position="120"/>
    </location>
</feature>
<proteinExistence type="predicted"/>
<dbReference type="GO" id="GO:0042284">
    <property type="term" value="F:sphingolipid delta-4 desaturase activity"/>
    <property type="evidence" value="ECO:0007669"/>
    <property type="project" value="TreeGrafter"/>
</dbReference>
<evidence type="ECO:0000256" key="1">
    <source>
        <dbReference type="SAM" id="Phobius"/>
    </source>
</evidence>
<dbReference type="SMART" id="SM01269">
    <property type="entry name" value="Lipid_DES"/>
    <property type="match status" value="1"/>
</dbReference>
<name>A0A2U1J6G0_SMIAN</name>
<reference evidence="3 4" key="1">
    <citation type="journal article" date="2018" name="MBio">
        <title>Comparative Genomics Reveals the Core Gene Toolbox for the Fungus-Insect Symbiosis.</title>
        <authorList>
            <person name="Wang Y."/>
            <person name="Stata M."/>
            <person name="Wang W."/>
            <person name="Stajich J.E."/>
            <person name="White M.M."/>
            <person name="Moncalvo J.M."/>
        </authorList>
    </citation>
    <scope>NUCLEOTIDE SEQUENCE [LARGE SCALE GENOMIC DNA]</scope>
    <source>
        <strain evidence="3 4">AUS-126-30</strain>
    </source>
</reference>
<accession>A0A2U1J6G0</accession>
<sequence>MVSERNTTQTQANQPFDLRNPDYLGFWHVSVPNKNKQPTYDIYEEPHIKRKISILQKHPEIKNLYGYDTRTIYITIVTVSAQLFMAYLFGRVFKGSIITLVLAAYFIGATISALYGVIFHEISHNLAAKSTLVNRWVGLVANIPLMVPLSQSFRRYHLEHHTYLGVDGYDPDLPLQWEIKLVGNNPVLKFFFLFIYGVMYIGRGVAQNKTISVWEIYNIFWTMICDVLIIRFMGPRAVLYLLLSVLFGYGPHPGAAHFIQEHYTFVDGQETYSYYGSGNKFYMNIGYHNEHHDFLHIPWSKLPAVKQMAPEFYENLAYHDSWFRVLYLFVTCDLLAPQSRLVRTYQTHIYSKDHYKIPPQAESKPNKKAKGTNLSAISDREYNNLYKKLKAA</sequence>
<evidence type="ECO:0000259" key="2">
    <source>
        <dbReference type="SMART" id="SM01269"/>
    </source>
</evidence>
<feature type="transmembrane region" description="Helical" evidence="1">
    <location>
        <begin position="237"/>
        <end position="259"/>
    </location>
</feature>
<feature type="transmembrane region" description="Helical" evidence="1">
    <location>
        <begin position="72"/>
        <end position="90"/>
    </location>
</feature>
<keyword evidence="1" id="KW-0812">Transmembrane</keyword>
<dbReference type="Pfam" id="PF08557">
    <property type="entry name" value="Lipid_DES"/>
    <property type="match status" value="1"/>
</dbReference>
<feature type="transmembrane region" description="Helical" evidence="1">
    <location>
        <begin position="187"/>
        <end position="205"/>
    </location>
</feature>
<comment type="caution">
    <text evidence="3">The sequence shown here is derived from an EMBL/GenBank/DDBJ whole genome shotgun (WGS) entry which is preliminary data.</text>
</comment>
<keyword evidence="1" id="KW-0472">Membrane</keyword>
<dbReference type="InterPro" id="IPR005804">
    <property type="entry name" value="FA_desaturase_dom"/>
</dbReference>
<keyword evidence="1" id="KW-1133">Transmembrane helix</keyword>
<protein>
    <recommendedName>
        <fullName evidence="2">Sphingolipid delta4-desaturase N-terminal domain-containing protein</fullName>
    </recommendedName>
</protein>
<evidence type="ECO:0000313" key="3">
    <source>
        <dbReference type="EMBL" id="PWA00598.1"/>
    </source>
</evidence>
<feature type="transmembrane region" description="Helical" evidence="1">
    <location>
        <begin position="132"/>
        <end position="149"/>
    </location>
</feature>
<dbReference type="GO" id="GO:0046513">
    <property type="term" value="P:ceramide biosynthetic process"/>
    <property type="evidence" value="ECO:0007669"/>
    <property type="project" value="TreeGrafter"/>
</dbReference>
<dbReference type="InterPro" id="IPR013866">
    <property type="entry name" value="Sphingolipid_d4-desaturase_N"/>
</dbReference>
<dbReference type="GO" id="GO:0016020">
    <property type="term" value="C:membrane"/>
    <property type="evidence" value="ECO:0007669"/>
    <property type="project" value="GOC"/>
</dbReference>
<dbReference type="AlphaFoldDB" id="A0A2U1J6G0"/>
<keyword evidence="4" id="KW-1185">Reference proteome</keyword>
<gene>
    <name evidence="3" type="ORF">BB558_003356</name>
</gene>
<dbReference type="Pfam" id="PF00487">
    <property type="entry name" value="FA_desaturase"/>
    <property type="match status" value="1"/>
</dbReference>